<dbReference type="OrthoDB" id="4774718at2"/>
<sequence length="85" mass="8922">MVPPGTIVPKSPGVAVLASFFLPGLGSMISGNGGIGALILVLYMASWVLTLVLVGFLGVFGFWVWGMVQGYSDAVAWNRRHGLIS</sequence>
<dbReference type="EMBL" id="QKYN01000089">
    <property type="protein sequence ID" value="RAG83367.1"/>
    <property type="molecule type" value="Genomic_DNA"/>
</dbReference>
<dbReference type="AlphaFoldDB" id="A0A2X0IFT0"/>
<accession>A0A2X0IFT0</accession>
<keyword evidence="1" id="KW-1133">Transmembrane helix</keyword>
<dbReference type="RefSeq" id="WP_111503730.1">
    <property type="nucleotide sequence ID" value="NZ_QKYN01000089.1"/>
</dbReference>
<name>A0A2X0IFT0_9ACTN</name>
<gene>
    <name evidence="2" type="ORF">DN069_22905</name>
</gene>
<evidence type="ECO:0000256" key="1">
    <source>
        <dbReference type="SAM" id="Phobius"/>
    </source>
</evidence>
<dbReference type="Proteomes" id="UP000248889">
    <property type="component" value="Unassembled WGS sequence"/>
</dbReference>
<protein>
    <submittedName>
        <fullName evidence="2">Uncharacterized protein</fullName>
    </submittedName>
</protein>
<feature type="transmembrane region" description="Helical" evidence="1">
    <location>
        <begin position="37"/>
        <end position="65"/>
    </location>
</feature>
<organism evidence="2 3">
    <name type="scientific">Streptacidiphilus pinicola</name>
    <dbReference type="NCBI Taxonomy" id="2219663"/>
    <lineage>
        <taxon>Bacteria</taxon>
        <taxon>Bacillati</taxon>
        <taxon>Actinomycetota</taxon>
        <taxon>Actinomycetes</taxon>
        <taxon>Kitasatosporales</taxon>
        <taxon>Streptomycetaceae</taxon>
        <taxon>Streptacidiphilus</taxon>
    </lineage>
</organism>
<comment type="caution">
    <text evidence="2">The sequence shown here is derived from an EMBL/GenBank/DDBJ whole genome shotgun (WGS) entry which is preliminary data.</text>
</comment>
<keyword evidence="3" id="KW-1185">Reference proteome</keyword>
<reference evidence="2 3" key="1">
    <citation type="submission" date="2018-06" db="EMBL/GenBank/DDBJ databases">
        <title>Streptacidiphilus pinicola sp. nov., isolated from pine grove soil.</title>
        <authorList>
            <person name="Roh S.G."/>
            <person name="Park S."/>
            <person name="Kim M.-K."/>
            <person name="Yun B.-R."/>
            <person name="Park J."/>
            <person name="Kim M.J."/>
            <person name="Kim Y.S."/>
            <person name="Kim S.B."/>
        </authorList>
    </citation>
    <scope>NUCLEOTIDE SEQUENCE [LARGE SCALE GENOMIC DNA]</scope>
    <source>
        <strain evidence="2 3">MMS16-CNU450</strain>
    </source>
</reference>
<keyword evidence="1" id="KW-0472">Membrane</keyword>
<proteinExistence type="predicted"/>
<evidence type="ECO:0000313" key="3">
    <source>
        <dbReference type="Proteomes" id="UP000248889"/>
    </source>
</evidence>
<evidence type="ECO:0000313" key="2">
    <source>
        <dbReference type="EMBL" id="RAG83367.1"/>
    </source>
</evidence>
<keyword evidence="1" id="KW-0812">Transmembrane</keyword>